<dbReference type="PANTHER" id="PTHR24171">
    <property type="entry name" value="ANKYRIN REPEAT DOMAIN-CONTAINING PROTEIN 39-RELATED"/>
    <property type="match status" value="1"/>
</dbReference>
<dbReference type="PANTHER" id="PTHR24171:SF11">
    <property type="entry name" value="26S PROTEASOME NON-ATPASE REGULATORY SUBUNIT 10"/>
    <property type="match status" value="1"/>
</dbReference>
<dbReference type="InterPro" id="IPR002110">
    <property type="entry name" value="Ankyrin_rpt"/>
</dbReference>
<proteinExistence type="predicted"/>
<evidence type="ECO:0000256" key="3">
    <source>
        <dbReference type="PROSITE-ProRule" id="PRU00023"/>
    </source>
</evidence>
<feature type="repeat" description="ANK" evidence="3">
    <location>
        <begin position="134"/>
        <end position="166"/>
    </location>
</feature>
<keyword evidence="1" id="KW-0677">Repeat</keyword>
<dbReference type="Gene3D" id="1.25.40.20">
    <property type="entry name" value="Ankyrin repeat-containing domain"/>
    <property type="match status" value="2"/>
</dbReference>
<evidence type="ECO:0000256" key="1">
    <source>
        <dbReference type="ARBA" id="ARBA00022737"/>
    </source>
</evidence>
<accession>A0ABQ7GIP7</accession>
<sequence>MDQSVGEKYAVLKDDPELKCIFDDVMKDGPVALQKYWNDTELMTKVSAKMGGVKLNGAGAQRSTDPSQAAATLHGAAKMGDVDAVTKHLDEGKSVDEPNERGITALGVAVGFNRAAVVKVLLQRGAEVDKRDGQGNTALHYAAGYGRKEIAELLLESGADLVALNNAKQKPVDAARTNNEKSMVQYLEGLEVNKA</sequence>
<dbReference type="Pfam" id="PF12796">
    <property type="entry name" value="Ank_2"/>
    <property type="match status" value="1"/>
</dbReference>
<reference evidence="4" key="1">
    <citation type="submission" date="2017-08" db="EMBL/GenBank/DDBJ databases">
        <authorList>
            <person name="Polle J.E."/>
            <person name="Barry K."/>
            <person name="Cushman J."/>
            <person name="Schmutz J."/>
            <person name="Tran D."/>
            <person name="Hathwaick L.T."/>
            <person name="Yim W.C."/>
            <person name="Jenkins J."/>
            <person name="Mckie-Krisberg Z.M."/>
            <person name="Prochnik S."/>
            <person name="Lindquist E."/>
            <person name="Dockter R.B."/>
            <person name="Adam C."/>
            <person name="Molina H."/>
            <person name="Bunkerborg J."/>
            <person name="Jin E."/>
            <person name="Buchheim M."/>
            <person name="Magnuson J."/>
        </authorList>
    </citation>
    <scope>NUCLEOTIDE SEQUENCE</scope>
    <source>
        <strain evidence="4">CCAP 19/18</strain>
    </source>
</reference>
<comment type="caution">
    <text evidence="4">The sequence shown here is derived from an EMBL/GenBank/DDBJ whole genome shotgun (WGS) entry which is preliminary data.</text>
</comment>
<evidence type="ECO:0000313" key="4">
    <source>
        <dbReference type="EMBL" id="KAF5834458.1"/>
    </source>
</evidence>
<keyword evidence="5" id="KW-1185">Reference proteome</keyword>
<dbReference type="SMART" id="SM00248">
    <property type="entry name" value="ANK"/>
    <property type="match status" value="2"/>
</dbReference>
<gene>
    <name evidence="4" type="ORF">DUNSADRAFT_8886</name>
</gene>
<evidence type="ECO:0000313" key="5">
    <source>
        <dbReference type="Proteomes" id="UP000815325"/>
    </source>
</evidence>
<dbReference type="EMBL" id="MU069755">
    <property type="protein sequence ID" value="KAF5834458.1"/>
    <property type="molecule type" value="Genomic_DNA"/>
</dbReference>
<feature type="repeat" description="ANK" evidence="3">
    <location>
        <begin position="101"/>
        <end position="133"/>
    </location>
</feature>
<dbReference type="InterPro" id="IPR036770">
    <property type="entry name" value="Ankyrin_rpt-contain_sf"/>
</dbReference>
<dbReference type="Proteomes" id="UP000815325">
    <property type="component" value="Unassembled WGS sequence"/>
</dbReference>
<keyword evidence="2 3" id="KW-0040">ANK repeat</keyword>
<evidence type="ECO:0000256" key="2">
    <source>
        <dbReference type="ARBA" id="ARBA00023043"/>
    </source>
</evidence>
<protein>
    <submittedName>
        <fullName evidence="4">Ankyrin repeat-containing domain protein</fullName>
    </submittedName>
</protein>
<dbReference type="PROSITE" id="PS50297">
    <property type="entry name" value="ANK_REP_REGION"/>
    <property type="match status" value="2"/>
</dbReference>
<dbReference type="SUPFAM" id="SSF48403">
    <property type="entry name" value="Ankyrin repeat"/>
    <property type="match status" value="1"/>
</dbReference>
<dbReference type="PROSITE" id="PS50088">
    <property type="entry name" value="ANK_REPEAT"/>
    <property type="match status" value="2"/>
</dbReference>
<name>A0ABQ7GIP7_DUNSA</name>
<organism evidence="4 5">
    <name type="scientific">Dunaliella salina</name>
    <name type="common">Green alga</name>
    <name type="synonym">Protococcus salinus</name>
    <dbReference type="NCBI Taxonomy" id="3046"/>
    <lineage>
        <taxon>Eukaryota</taxon>
        <taxon>Viridiplantae</taxon>
        <taxon>Chlorophyta</taxon>
        <taxon>core chlorophytes</taxon>
        <taxon>Chlorophyceae</taxon>
        <taxon>CS clade</taxon>
        <taxon>Chlamydomonadales</taxon>
        <taxon>Dunaliellaceae</taxon>
        <taxon>Dunaliella</taxon>
    </lineage>
</organism>